<gene>
    <name evidence="1" type="ORF">TraAM80_08471</name>
</gene>
<dbReference type="GeneID" id="40332404"/>
<keyword evidence="2" id="KW-1185">Reference proteome</keyword>
<protein>
    <submittedName>
        <fullName evidence="1">Uncharacterized protein</fullName>
    </submittedName>
</protein>
<proteinExistence type="predicted"/>
<evidence type="ECO:0000313" key="1">
    <source>
        <dbReference type="EMBL" id="RNE98985.1"/>
    </source>
</evidence>
<dbReference type="OrthoDB" id="243737at2759"/>
<comment type="caution">
    <text evidence="1">The sequence shown here is derived from an EMBL/GenBank/DDBJ whole genome shotgun (WGS) entry which is preliminary data.</text>
</comment>
<evidence type="ECO:0000313" key="2">
    <source>
        <dbReference type="Proteomes" id="UP000283634"/>
    </source>
</evidence>
<sequence length="102" mass="11431">MACAAAQAEAVLGPCWMQDRRWGVALTAGMVSADEDEDAFMTLECMPPTYSAVNFHLNEVVIFRHLTRLVAPLSYVVHAVFYYSEEFCSYVRVTHENCCCIG</sequence>
<dbReference type="Proteomes" id="UP000283634">
    <property type="component" value="Unassembled WGS sequence"/>
</dbReference>
<dbReference type="RefSeq" id="XP_029234942.1">
    <property type="nucleotide sequence ID" value="XM_029385221.1"/>
</dbReference>
<accession>A0A3R7MA89</accession>
<organism evidence="1 2">
    <name type="scientific">Trypanosoma rangeli</name>
    <dbReference type="NCBI Taxonomy" id="5698"/>
    <lineage>
        <taxon>Eukaryota</taxon>
        <taxon>Discoba</taxon>
        <taxon>Euglenozoa</taxon>
        <taxon>Kinetoplastea</taxon>
        <taxon>Metakinetoplastina</taxon>
        <taxon>Trypanosomatida</taxon>
        <taxon>Trypanosomatidae</taxon>
        <taxon>Trypanosoma</taxon>
        <taxon>Herpetosoma</taxon>
    </lineage>
</organism>
<dbReference type="EMBL" id="MKGL01000420">
    <property type="protein sequence ID" value="RNE98985.1"/>
    <property type="molecule type" value="Genomic_DNA"/>
</dbReference>
<reference evidence="1 2" key="1">
    <citation type="journal article" date="2018" name="BMC Genomics">
        <title>Genomic comparison of Trypanosoma conorhini and Trypanosoma rangeli to Trypanosoma cruzi strains of high and low virulence.</title>
        <authorList>
            <person name="Bradwell K.R."/>
            <person name="Koparde V.N."/>
            <person name="Matveyev A.V."/>
            <person name="Serrano M.G."/>
            <person name="Alves J.M."/>
            <person name="Parikh H."/>
            <person name="Huang B."/>
            <person name="Lee V."/>
            <person name="Espinosa-Alvarez O."/>
            <person name="Ortiz P.A."/>
            <person name="Costa-Martins A.G."/>
            <person name="Teixeira M.M."/>
            <person name="Buck G.A."/>
        </authorList>
    </citation>
    <scope>NUCLEOTIDE SEQUENCE [LARGE SCALE GENOMIC DNA]</scope>
    <source>
        <strain evidence="1 2">AM80</strain>
    </source>
</reference>
<name>A0A3R7MA89_TRYRA</name>
<dbReference type="AlphaFoldDB" id="A0A3R7MA89"/>